<evidence type="ECO:0000259" key="17">
    <source>
        <dbReference type="SMART" id="SM00936"/>
    </source>
</evidence>
<dbReference type="GO" id="GO:0009252">
    <property type="term" value="P:peptidoglycan biosynthetic process"/>
    <property type="evidence" value="ECO:0007669"/>
    <property type="project" value="UniProtKB-UniPathway"/>
</dbReference>
<dbReference type="GO" id="GO:0071555">
    <property type="term" value="P:cell wall organization"/>
    <property type="evidence" value="ECO:0007669"/>
    <property type="project" value="UniProtKB-KW"/>
</dbReference>
<reference evidence="18 19" key="1">
    <citation type="submission" date="2016-10" db="EMBL/GenBank/DDBJ databases">
        <authorList>
            <person name="de Groot N.N."/>
        </authorList>
    </citation>
    <scope>NUCLEOTIDE SEQUENCE [LARGE SCALE GENOMIC DNA]</scope>
    <source>
        <strain evidence="18 19">DSM 2698</strain>
    </source>
</reference>
<dbReference type="InterPro" id="IPR012907">
    <property type="entry name" value="Peptidase_S11_C"/>
</dbReference>
<dbReference type="SUPFAM" id="SSF56601">
    <property type="entry name" value="beta-lactamase/transpeptidase-like"/>
    <property type="match status" value="1"/>
</dbReference>
<dbReference type="Proteomes" id="UP000199347">
    <property type="component" value="Unassembled WGS sequence"/>
</dbReference>
<dbReference type="PANTHER" id="PTHR21581:SF6">
    <property type="entry name" value="TRAFFICKING PROTEIN PARTICLE COMPLEX SUBUNIT 12"/>
    <property type="match status" value="1"/>
</dbReference>
<evidence type="ECO:0000256" key="7">
    <source>
        <dbReference type="ARBA" id="ARBA00022729"/>
    </source>
</evidence>
<protein>
    <recommendedName>
        <fullName evidence="4">serine-type D-Ala-D-Ala carboxypeptidase</fullName>
        <ecNumber evidence="4">3.4.16.4</ecNumber>
    </recommendedName>
</protein>
<keyword evidence="11" id="KW-0961">Cell wall biogenesis/degradation</keyword>
<keyword evidence="7 16" id="KW-0732">Signal</keyword>
<dbReference type="Pfam" id="PF07943">
    <property type="entry name" value="PBP5_C"/>
    <property type="match status" value="1"/>
</dbReference>
<dbReference type="Pfam" id="PF00768">
    <property type="entry name" value="Peptidase_S11"/>
    <property type="match status" value="1"/>
</dbReference>
<dbReference type="InterPro" id="IPR018044">
    <property type="entry name" value="Peptidase_S11"/>
</dbReference>
<organism evidence="18 19">
    <name type="scientific">Afifella marina DSM 2698</name>
    <dbReference type="NCBI Taxonomy" id="1120955"/>
    <lineage>
        <taxon>Bacteria</taxon>
        <taxon>Pseudomonadati</taxon>
        <taxon>Pseudomonadota</taxon>
        <taxon>Alphaproteobacteria</taxon>
        <taxon>Hyphomicrobiales</taxon>
        <taxon>Afifellaceae</taxon>
        <taxon>Afifella</taxon>
    </lineage>
</organism>
<dbReference type="SUPFAM" id="SSF69189">
    <property type="entry name" value="Penicillin-binding protein associated domain"/>
    <property type="match status" value="1"/>
</dbReference>
<evidence type="ECO:0000256" key="3">
    <source>
        <dbReference type="ARBA" id="ARBA00007164"/>
    </source>
</evidence>
<evidence type="ECO:0000256" key="10">
    <source>
        <dbReference type="ARBA" id="ARBA00022984"/>
    </source>
</evidence>
<keyword evidence="6" id="KW-0645">Protease</keyword>
<dbReference type="EMBL" id="FMVW01000004">
    <property type="protein sequence ID" value="SCZ36828.1"/>
    <property type="molecule type" value="Genomic_DNA"/>
</dbReference>
<comment type="catalytic activity">
    <reaction evidence="12">
        <text>Preferential cleavage: (Ac)2-L-Lys-D-Ala-|-D-Ala. Also transpeptidation of peptidyl-alanyl moieties that are N-acyl substituents of D-alanine.</text>
        <dbReference type="EC" id="3.4.16.4"/>
    </reaction>
</comment>
<keyword evidence="8" id="KW-0378">Hydrolase</keyword>
<evidence type="ECO:0000256" key="1">
    <source>
        <dbReference type="ARBA" id="ARBA00003217"/>
    </source>
</evidence>
<evidence type="ECO:0000256" key="5">
    <source>
        <dbReference type="ARBA" id="ARBA00022645"/>
    </source>
</evidence>
<comment type="similarity">
    <text evidence="3 15">Belongs to the peptidase S11 family.</text>
</comment>
<dbReference type="UniPathway" id="UPA00219"/>
<keyword evidence="19" id="KW-1185">Reference proteome</keyword>
<feature type="domain" description="Peptidase S11 D-Ala-D-Ala carboxypeptidase A C-terminal" evidence="17">
    <location>
        <begin position="282"/>
        <end position="372"/>
    </location>
</feature>
<dbReference type="InterPro" id="IPR012338">
    <property type="entry name" value="Beta-lactam/transpept-like"/>
</dbReference>
<dbReference type="AlphaFoldDB" id="A0A1G5NIT7"/>
<dbReference type="Gene3D" id="3.40.710.10">
    <property type="entry name" value="DD-peptidase/beta-lactamase superfamily"/>
    <property type="match status" value="1"/>
</dbReference>
<dbReference type="RefSeq" id="WP_092812254.1">
    <property type="nucleotide sequence ID" value="NZ_FMVW01000004.1"/>
</dbReference>
<proteinExistence type="inferred from homology"/>
<dbReference type="PANTHER" id="PTHR21581">
    <property type="entry name" value="D-ALANYL-D-ALANINE CARBOXYPEPTIDASE"/>
    <property type="match status" value="1"/>
</dbReference>
<dbReference type="SMART" id="SM00936">
    <property type="entry name" value="PBP5_C"/>
    <property type="match status" value="1"/>
</dbReference>
<dbReference type="OrthoDB" id="5291989at2"/>
<evidence type="ECO:0000256" key="9">
    <source>
        <dbReference type="ARBA" id="ARBA00022960"/>
    </source>
</evidence>
<evidence type="ECO:0000256" key="15">
    <source>
        <dbReference type="RuleBase" id="RU004016"/>
    </source>
</evidence>
<dbReference type="EC" id="3.4.16.4" evidence="4"/>
<comment type="function">
    <text evidence="1">Removes C-terminal D-alanyl residues from sugar-peptide cell wall precursors.</text>
</comment>
<dbReference type="GO" id="GO:0006508">
    <property type="term" value="P:proteolysis"/>
    <property type="evidence" value="ECO:0007669"/>
    <property type="project" value="UniProtKB-KW"/>
</dbReference>
<feature type="chain" id="PRO_5011454721" description="serine-type D-Ala-D-Ala carboxypeptidase" evidence="16">
    <location>
        <begin position="31"/>
        <end position="391"/>
    </location>
</feature>
<evidence type="ECO:0000256" key="14">
    <source>
        <dbReference type="PIRSR" id="PIRSR618044-2"/>
    </source>
</evidence>
<dbReference type="GO" id="GO:0009002">
    <property type="term" value="F:serine-type D-Ala-D-Ala carboxypeptidase activity"/>
    <property type="evidence" value="ECO:0007669"/>
    <property type="project" value="UniProtKB-EC"/>
</dbReference>
<feature type="binding site" evidence="14">
    <location>
        <position position="232"/>
    </location>
    <ligand>
        <name>substrate</name>
    </ligand>
</feature>
<keyword evidence="10" id="KW-0573">Peptidoglycan synthesis</keyword>
<dbReference type="InterPro" id="IPR001967">
    <property type="entry name" value="Peptidase_S11_N"/>
</dbReference>
<keyword evidence="5 18" id="KW-0121">Carboxypeptidase</keyword>
<evidence type="ECO:0000256" key="13">
    <source>
        <dbReference type="PIRSR" id="PIRSR618044-1"/>
    </source>
</evidence>
<dbReference type="InterPro" id="IPR015956">
    <property type="entry name" value="Peniciliin-bd_prot_C_sf"/>
</dbReference>
<evidence type="ECO:0000256" key="2">
    <source>
        <dbReference type="ARBA" id="ARBA00004752"/>
    </source>
</evidence>
<sequence length="391" mass="42814">MKSITFQVRRIRLLALFLGSLLVLTPQLGAAQTFDTKAPFAILMDYDSGTVLLDKNADEPMAPASMAKLMTVEYIFHEIKEGRLSLDDEFVISEHAWRKGGASSGGSTMFAKLGSRVRLEDLLRGIIIQSGNDAAMAVAEGIAGSEIAFSDLLNKRALEIGMKNSTFRDATGLPDPDMRVTARDLAILARQIISEYPELYKIFAEPEFTWNNITQRNRNPLLREGIGADGLKTGHTQESGYGLVGSAVANTQRLIVVVNGLKTSRERANEARKLLEWGFRSFRQVTAFQAGETVAEASVFGGDKGHVELKAKGPVRILVARASDEPLKARVVYQGPLEAPVQADMRVGSLKVWQGDRLIQETPLYTAEAVGRGTLHQRAFDALGELLLGWL</sequence>
<comment type="pathway">
    <text evidence="2">Cell wall biogenesis; peptidoglycan biosynthesis.</text>
</comment>
<name>A0A1G5NIT7_AFIMA</name>
<evidence type="ECO:0000256" key="11">
    <source>
        <dbReference type="ARBA" id="ARBA00023316"/>
    </source>
</evidence>
<evidence type="ECO:0000313" key="18">
    <source>
        <dbReference type="EMBL" id="SCZ36828.1"/>
    </source>
</evidence>
<feature type="active site" evidence="13">
    <location>
        <position position="130"/>
    </location>
</feature>
<evidence type="ECO:0000256" key="8">
    <source>
        <dbReference type="ARBA" id="ARBA00022801"/>
    </source>
</evidence>
<evidence type="ECO:0000313" key="19">
    <source>
        <dbReference type="Proteomes" id="UP000199347"/>
    </source>
</evidence>
<dbReference type="InterPro" id="IPR037167">
    <property type="entry name" value="Peptidase_S11_C_sf"/>
</dbReference>
<evidence type="ECO:0000256" key="4">
    <source>
        <dbReference type="ARBA" id="ARBA00012448"/>
    </source>
</evidence>
<gene>
    <name evidence="18" type="ORF">SAMN03080610_02045</name>
</gene>
<dbReference type="PRINTS" id="PR00725">
    <property type="entry name" value="DADACBPTASE1"/>
</dbReference>
<evidence type="ECO:0000256" key="16">
    <source>
        <dbReference type="SAM" id="SignalP"/>
    </source>
</evidence>
<evidence type="ECO:0000256" key="6">
    <source>
        <dbReference type="ARBA" id="ARBA00022670"/>
    </source>
</evidence>
<feature type="active site" description="Proton acceptor" evidence="13">
    <location>
        <position position="68"/>
    </location>
</feature>
<keyword evidence="9" id="KW-0133">Cell shape</keyword>
<dbReference type="Gene3D" id="2.60.410.10">
    <property type="entry name" value="D-Ala-D-Ala carboxypeptidase, C-terminal domain"/>
    <property type="match status" value="1"/>
</dbReference>
<feature type="signal peptide" evidence="16">
    <location>
        <begin position="1"/>
        <end position="30"/>
    </location>
</feature>
<dbReference type="GO" id="GO:0008360">
    <property type="term" value="P:regulation of cell shape"/>
    <property type="evidence" value="ECO:0007669"/>
    <property type="project" value="UniProtKB-KW"/>
</dbReference>
<accession>A0A1G5NIT7</accession>
<evidence type="ECO:0000256" key="12">
    <source>
        <dbReference type="ARBA" id="ARBA00034000"/>
    </source>
</evidence>
<dbReference type="STRING" id="1120955.SAMN03080610_02045"/>
<feature type="active site" description="Acyl-ester intermediate" evidence="13">
    <location>
        <position position="65"/>
    </location>
</feature>